<dbReference type="InterPro" id="IPR049450">
    <property type="entry name" value="ACOT8-like_C"/>
</dbReference>
<keyword evidence="4" id="KW-1185">Reference proteome</keyword>
<dbReference type="EMBL" id="BAABAZ010000004">
    <property type="protein sequence ID" value="GAA4283548.1"/>
    <property type="molecule type" value="Genomic_DNA"/>
</dbReference>
<gene>
    <name evidence="3" type="ORF">GCM10022261_10790</name>
</gene>
<dbReference type="RefSeq" id="WP_236863601.1">
    <property type="nucleotide sequence ID" value="NZ_BAABAZ010000004.1"/>
</dbReference>
<sequence length="267" mass="28572">MEAFYRQIDDNRFESTPMTAGPWSPEHQHAGPPSALLARQMAAVDPREGQRLADVRVDILGPVPVVPLEISVEVIRGGRSMELVSASASANGRPALVARAWRILAAPDSYPEVPGRRDPEDPRLLPDDVPPAEEKLSTIPGAHTGGYGSAIEWRFLEGGAGTRAPAVAWGRQLNQLVEGEEPTGWQRTLVLADSGGGISLPVDPLSHRLINCDLHVVLDREPTGEWVRMNSQSIVTPGEGGLVHTELADAKGGIGYGLQTMVAQNIG</sequence>
<proteinExistence type="predicted"/>
<dbReference type="InterPro" id="IPR049449">
    <property type="entry name" value="TesB_ACOT8-like_N"/>
</dbReference>
<dbReference type="Pfam" id="PF20789">
    <property type="entry name" value="4HBT_3C"/>
    <property type="match status" value="1"/>
</dbReference>
<reference evidence="4" key="1">
    <citation type="journal article" date="2019" name="Int. J. Syst. Evol. Microbiol.">
        <title>The Global Catalogue of Microorganisms (GCM) 10K type strain sequencing project: providing services to taxonomists for standard genome sequencing and annotation.</title>
        <authorList>
            <consortium name="The Broad Institute Genomics Platform"/>
            <consortium name="The Broad Institute Genome Sequencing Center for Infectious Disease"/>
            <person name="Wu L."/>
            <person name="Ma J."/>
        </authorList>
    </citation>
    <scope>NUCLEOTIDE SEQUENCE [LARGE SCALE GENOMIC DNA]</scope>
    <source>
        <strain evidence="4">JCM 17458</strain>
    </source>
</reference>
<feature type="domain" description="Acyl-CoA thioesterase-like C-terminal" evidence="2">
    <location>
        <begin position="126"/>
        <end position="261"/>
    </location>
</feature>
<evidence type="ECO:0000313" key="3">
    <source>
        <dbReference type="EMBL" id="GAA4283548.1"/>
    </source>
</evidence>
<protein>
    <submittedName>
        <fullName evidence="3">Thioesterase family protein</fullName>
    </submittedName>
</protein>
<dbReference type="Gene3D" id="2.40.160.210">
    <property type="entry name" value="Acyl-CoA thioesterase, double hotdog domain"/>
    <property type="match status" value="1"/>
</dbReference>
<dbReference type="Proteomes" id="UP001501586">
    <property type="component" value="Unassembled WGS sequence"/>
</dbReference>
<dbReference type="InterPro" id="IPR042171">
    <property type="entry name" value="Acyl-CoA_hotdog"/>
</dbReference>
<name>A0ABP8EHX2_9MICO</name>
<organism evidence="3 4">
    <name type="scientific">Brevibacterium daeguense</name>
    <dbReference type="NCBI Taxonomy" id="909936"/>
    <lineage>
        <taxon>Bacteria</taxon>
        <taxon>Bacillati</taxon>
        <taxon>Actinomycetota</taxon>
        <taxon>Actinomycetes</taxon>
        <taxon>Micrococcales</taxon>
        <taxon>Brevibacteriaceae</taxon>
        <taxon>Brevibacterium</taxon>
    </lineage>
</organism>
<feature type="domain" description="Acyl-CoA thioesterase-like N-terminal HotDog" evidence="1">
    <location>
        <begin position="20"/>
        <end position="102"/>
    </location>
</feature>
<evidence type="ECO:0000259" key="1">
    <source>
        <dbReference type="Pfam" id="PF13622"/>
    </source>
</evidence>
<comment type="caution">
    <text evidence="3">The sequence shown here is derived from an EMBL/GenBank/DDBJ whole genome shotgun (WGS) entry which is preliminary data.</text>
</comment>
<dbReference type="Pfam" id="PF13622">
    <property type="entry name" value="4HBT_3"/>
    <property type="match status" value="1"/>
</dbReference>
<evidence type="ECO:0000259" key="2">
    <source>
        <dbReference type="Pfam" id="PF20789"/>
    </source>
</evidence>
<accession>A0ABP8EHX2</accession>
<evidence type="ECO:0000313" key="4">
    <source>
        <dbReference type="Proteomes" id="UP001501586"/>
    </source>
</evidence>